<comment type="caution">
    <text evidence="1">The sequence shown here is derived from an EMBL/GenBank/DDBJ whole genome shotgun (WGS) entry which is preliminary data.</text>
</comment>
<reference evidence="2" key="2">
    <citation type="journal article" date="2019" name="Mol. Plant Microbe Interact.">
        <title>Genome sequence resources for four phytopathogenic fungi from the Colletotrichum orbiculare species complex.</title>
        <authorList>
            <person name="Gan P."/>
            <person name="Tsushima A."/>
            <person name="Narusaka M."/>
            <person name="Narusaka Y."/>
            <person name="Takano Y."/>
            <person name="Kubo Y."/>
            <person name="Shirasu K."/>
        </authorList>
    </citation>
    <scope>GENOME REANNOTATION</scope>
    <source>
        <strain evidence="2">104-T / ATCC 96160 / CBS 514.97 / LARS 414 / MAFF 240422</strain>
    </source>
</reference>
<dbReference type="STRING" id="1213857.N4URY2"/>
<accession>N4URY2</accession>
<dbReference type="AlphaFoldDB" id="N4URY2"/>
<dbReference type="OrthoDB" id="4360026at2759"/>
<dbReference type="eggNOG" id="ENOG502SIC9">
    <property type="taxonomic scope" value="Eukaryota"/>
</dbReference>
<evidence type="ECO:0000313" key="1">
    <source>
        <dbReference type="EMBL" id="TDZ17854.1"/>
    </source>
</evidence>
<dbReference type="EMBL" id="AMCV02000026">
    <property type="protein sequence ID" value="TDZ17854.1"/>
    <property type="molecule type" value="Genomic_DNA"/>
</dbReference>
<dbReference type="HOGENOM" id="CLU_027146_1_0_1"/>
<proteinExistence type="predicted"/>
<protein>
    <submittedName>
        <fullName evidence="1">Uncharacterized protein</fullName>
    </submittedName>
</protein>
<sequence length="470" mass="54083">MDSDDEYLEPRWVRRANATSIMYDEIIPDMPDDDSKPYCIWLEIASEETYRKVFHRYPDMRYQVGRACAAAGYDTLYDELHLLPDVSIAEEAREAGNDGSRRIFDKIMSHTVRYAVMDDYTRTINTSDPTPGACLNGDTAIRASLLSDDDDEAEIYDEMRDPHYFDITEDIGPSGMHAGHRNMDHQVLPAQFEYLLWSPLPQDLPTTRKDPLIVMAAYEGNLDRYVRLRRPVMVAEEWGAVIRGIYHSTTFAKWWSLQDPATLGPDSPYILQAINARFIMNNDLSRIGMDTPDADDVPTMFWYPLMPQERTLRELLRRRPGTMFSVVMACIAADYHYTYDALDVTPNYITYQQARMSHNPQYALDLERRAAEMGVDLHPMTHLNCLSRPDKEPTSLAIEPVIRTFQGALIECHIEGIYPSELQANAASWELSICVPEELRRRARKEDLMLYPESEDLDTWTATLPKALVR</sequence>
<gene>
    <name evidence="1" type="ORF">Cob_v009250</name>
</gene>
<dbReference type="Proteomes" id="UP000014480">
    <property type="component" value="Unassembled WGS sequence"/>
</dbReference>
<keyword evidence="2" id="KW-1185">Reference proteome</keyword>
<evidence type="ECO:0000313" key="2">
    <source>
        <dbReference type="Proteomes" id="UP000014480"/>
    </source>
</evidence>
<reference evidence="2" key="1">
    <citation type="journal article" date="2013" name="New Phytol.">
        <title>Comparative genomic and transcriptomic analyses reveal the hemibiotrophic stage shift of Colletotrichum fungi.</title>
        <authorList>
            <person name="Gan P."/>
            <person name="Ikeda K."/>
            <person name="Irieda H."/>
            <person name="Narusaka M."/>
            <person name="O'Connell R.J."/>
            <person name="Narusaka Y."/>
            <person name="Takano Y."/>
            <person name="Kubo Y."/>
            <person name="Shirasu K."/>
        </authorList>
    </citation>
    <scope>NUCLEOTIDE SEQUENCE [LARGE SCALE GENOMIC DNA]</scope>
    <source>
        <strain evidence="2">104-T / ATCC 96160 / CBS 514.97 / LARS 414 / MAFF 240422</strain>
    </source>
</reference>
<name>N4URY2_COLOR</name>
<organism evidence="1 2">
    <name type="scientific">Colletotrichum orbiculare (strain 104-T / ATCC 96160 / CBS 514.97 / LARS 414 / MAFF 240422)</name>
    <name type="common">Cucumber anthracnose fungus</name>
    <name type="synonym">Colletotrichum lagenarium</name>
    <dbReference type="NCBI Taxonomy" id="1213857"/>
    <lineage>
        <taxon>Eukaryota</taxon>
        <taxon>Fungi</taxon>
        <taxon>Dikarya</taxon>
        <taxon>Ascomycota</taxon>
        <taxon>Pezizomycotina</taxon>
        <taxon>Sordariomycetes</taxon>
        <taxon>Hypocreomycetidae</taxon>
        <taxon>Glomerellales</taxon>
        <taxon>Glomerellaceae</taxon>
        <taxon>Colletotrichum</taxon>
        <taxon>Colletotrichum orbiculare species complex</taxon>
    </lineage>
</organism>